<protein>
    <submittedName>
        <fullName evidence="4">Pilus assembly protein PilO</fullName>
    </submittedName>
</protein>
<evidence type="ECO:0000256" key="1">
    <source>
        <dbReference type="SAM" id="Coils"/>
    </source>
</evidence>
<accession>A0A0V7ZWL8</accession>
<evidence type="ECO:0000256" key="2">
    <source>
        <dbReference type="SAM" id="Phobius"/>
    </source>
</evidence>
<gene>
    <name evidence="3" type="ORF">BC008_32690</name>
    <name evidence="4" type="ORF">BC008_34375</name>
</gene>
<dbReference type="OrthoDB" id="483469at2"/>
<dbReference type="AlphaFoldDB" id="A0A0V7ZWL8"/>
<proteinExistence type="predicted"/>
<keyword evidence="2" id="KW-0472">Membrane</keyword>
<organism evidence="4 5">
    <name type="scientific">Mastigocoleus testarum BC008</name>
    <dbReference type="NCBI Taxonomy" id="371196"/>
    <lineage>
        <taxon>Bacteria</taxon>
        <taxon>Bacillati</taxon>
        <taxon>Cyanobacteriota</taxon>
        <taxon>Cyanophyceae</taxon>
        <taxon>Nostocales</taxon>
        <taxon>Hapalosiphonaceae</taxon>
        <taxon>Mastigocoleus</taxon>
    </lineage>
</organism>
<name>A0A0V7ZWL8_9CYAN</name>
<feature type="transmembrane region" description="Helical" evidence="2">
    <location>
        <begin position="36"/>
        <end position="58"/>
    </location>
</feature>
<reference evidence="4 5" key="1">
    <citation type="journal article" date="2015" name="Genome Announc.">
        <title>Draft Genome of the Euendolithic (true boring) Cyanobacterium Mastigocoleus testarum strain BC008.</title>
        <authorList>
            <person name="Guida B.S."/>
            <person name="Garcia-Pichel F."/>
        </authorList>
    </citation>
    <scope>NUCLEOTIDE SEQUENCE [LARGE SCALE GENOMIC DNA]</scope>
    <source>
        <strain evidence="4 5">BC008</strain>
    </source>
</reference>
<feature type="coiled-coil region" evidence="1">
    <location>
        <begin position="64"/>
        <end position="101"/>
    </location>
</feature>
<dbReference type="Proteomes" id="UP000053372">
    <property type="component" value="Unassembled WGS sequence"/>
</dbReference>
<dbReference type="RefSeq" id="WP_027845782.1">
    <property type="nucleotide sequence ID" value="NZ_LMTZ01000045.1"/>
</dbReference>
<evidence type="ECO:0000313" key="4">
    <source>
        <dbReference type="EMBL" id="KST68843.1"/>
    </source>
</evidence>
<evidence type="ECO:0000313" key="5">
    <source>
        <dbReference type="Proteomes" id="UP000053372"/>
    </source>
</evidence>
<dbReference type="EMBL" id="LMTZ01000077">
    <property type="protein sequence ID" value="KST68180.1"/>
    <property type="molecule type" value="Genomic_DNA"/>
</dbReference>
<keyword evidence="2" id="KW-0812">Transmembrane</keyword>
<keyword evidence="2" id="KW-1133">Transmembrane helix</keyword>
<keyword evidence="1" id="KW-0175">Coiled coil</keyword>
<keyword evidence="5" id="KW-1185">Reference proteome</keyword>
<evidence type="ECO:0000313" key="3">
    <source>
        <dbReference type="EMBL" id="KST68180.1"/>
    </source>
</evidence>
<sequence length="254" mass="27900">MTLSEDFNFIEEQGGGFEDDSSNYPVVFGVTLTPKVSGILIGFLGLAGAAYMLMNLLMPTWETFQEKQTQKSELKTQIENKKASIDKIDEVKEELAKTKQQQIQVLSVFANEKTLDTLLIDLNRLVEAGNTQLPTNAINAKLQKFAPGENQLQPITDGSLGAEVDGKLKSSTTNIEIIGTYEQTQSIIRNIERLQPLLIVKEYKSVLESDPVDRDGKVKPRVGAAPIKTSFLLEALMPMNPEEIAAAAKAAEAE</sequence>
<comment type="caution">
    <text evidence="4">The sequence shown here is derived from an EMBL/GenBank/DDBJ whole genome shotgun (WGS) entry which is preliminary data.</text>
</comment>
<dbReference type="EMBL" id="LMTZ01000045">
    <property type="protein sequence ID" value="KST68843.1"/>
    <property type="molecule type" value="Genomic_DNA"/>
</dbReference>